<dbReference type="InterPro" id="IPR003647">
    <property type="entry name" value="Intron_nuc_1_rpt"/>
</dbReference>
<dbReference type="Pfam" id="PF07453">
    <property type="entry name" value="NUMOD1"/>
    <property type="match status" value="3"/>
</dbReference>
<dbReference type="EMBL" id="BMIK01000004">
    <property type="protein sequence ID" value="GGC26597.1"/>
    <property type="molecule type" value="Genomic_DNA"/>
</dbReference>
<evidence type="ECO:0000313" key="5">
    <source>
        <dbReference type="Proteomes" id="UP000597338"/>
    </source>
</evidence>
<dbReference type="Pfam" id="PF07463">
    <property type="entry name" value="NUMOD4"/>
    <property type="match status" value="1"/>
</dbReference>
<reference evidence="5" key="1">
    <citation type="journal article" date="2019" name="Int. J. Syst. Evol. Microbiol.">
        <title>The Global Catalogue of Microorganisms (GCM) 10K type strain sequencing project: providing services to taxonomists for standard genome sequencing and annotation.</title>
        <authorList>
            <consortium name="The Broad Institute Genomics Platform"/>
            <consortium name="The Broad Institute Genome Sequencing Center for Infectious Disease"/>
            <person name="Wu L."/>
            <person name="Ma J."/>
        </authorList>
    </citation>
    <scope>NUCLEOTIDE SEQUENCE [LARGE SCALE GENOMIC DNA]</scope>
    <source>
        <strain evidence="5">CGMCC 1.15342</strain>
    </source>
</reference>
<dbReference type="SMART" id="SM00497">
    <property type="entry name" value="IENR1"/>
    <property type="match status" value="3"/>
</dbReference>
<dbReference type="InterPro" id="IPR010896">
    <property type="entry name" value="NUMOD1"/>
</dbReference>
<feature type="domain" description="Nuclease-associated modular DNA-binding 1" evidence="2">
    <location>
        <begin position="182"/>
        <end position="213"/>
    </location>
</feature>
<dbReference type="InterPro" id="IPR036388">
    <property type="entry name" value="WH-like_DNA-bd_sf"/>
</dbReference>
<evidence type="ECO:0000259" key="2">
    <source>
        <dbReference type="Pfam" id="PF07453"/>
    </source>
</evidence>
<dbReference type="InterPro" id="IPR010902">
    <property type="entry name" value="NUMOD4"/>
</dbReference>
<gene>
    <name evidence="4" type="ORF">GCM10011386_18340</name>
</gene>
<evidence type="ECO:0000313" key="4">
    <source>
        <dbReference type="EMBL" id="GGC26597.1"/>
    </source>
</evidence>
<feature type="domain" description="NUMOD4" evidence="3">
    <location>
        <begin position="19"/>
        <end position="47"/>
    </location>
</feature>
<sequence length="429" mass="49261">MKKTKYPFQDLSWEDLPEERWKDIPQLKGHYQISNKGRVRRVTHYRISPRGVRIPVPNLMLCQQAKSTYNSFTQDYRFNLRFSATVNKSRHYITTARMVYHCFVEAFDLADSRLVVLYKDDDSLNICAENLELSNPSEKFARMIKQNRWKNSFAELDQAAKQAMRQKAKQYYAQTGVHEISQYDLNGNFIRTYPDASEASKAVKISASHISSAAKNRGTYTAGGYIWRRGKSSQVDIAELMNMPGIHLSPLAKNLKRIGQYNLQGNLIQTYATIAEACAALGMSSSSSLRAVLNGKRHTCKGYIWRRGDAARISVNGIASGRSLRLSTLSAEARKVTQYNFDGFRLQTFSNVHMASRETGINRSTIQRVLSGKYVTGGGYLWQYGEALHMDLRPLKKHPRFEQSRLGVYRKEKREQNKRKKKIRQHQPH</sequence>
<name>A0ABQ1LNW9_9SPHI</name>
<dbReference type="Proteomes" id="UP000597338">
    <property type="component" value="Unassembled WGS sequence"/>
</dbReference>
<accession>A0ABQ1LNW9</accession>
<organism evidence="4 5">
    <name type="scientific">Parapedobacter defluvii</name>
    <dbReference type="NCBI Taxonomy" id="2045106"/>
    <lineage>
        <taxon>Bacteria</taxon>
        <taxon>Pseudomonadati</taxon>
        <taxon>Bacteroidota</taxon>
        <taxon>Sphingobacteriia</taxon>
        <taxon>Sphingobacteriales</taxon>
        <taxon>Sphingobacteriaceae</taxon>
        <taxon>Parapedobacter</taxon>
    </lineage>
</organism>
<feature type="region of interest" description="Disordered" evidence="1">
    <location>
        <begin position="403"/>
        <end position="429"/>
    </location>
</feature>
<evidence type="ECO:0000256" key="1">
    <source>
        <dbReference type="SAM" id="MobiDB-lite"/>
    </source>
</evidence>
<dbReference type="Gene3D" id="1.10.10.10">
    <property type="entry name" value="Winged helix-like DNA-binding domain superfamily/Winged helix DNA-binding domain"/>
    <property type="match status" value="3"/>
</dbReference>
<evidence type="ECO:0008006" key="6">
    <source>
        <dbReference type="Google" id="ProtNLM"/>
    </source>
</evidence>
<dbReference type="Gene3D" id="3.90.75.20">
    <property type="match status" value="1"/>
</dbReference>
<feature type="compositionally biased region" description="Basic residues" evidence="1">
    <location>
        <begin position="416"/>
        <end position="429"/>
    </location>
</feature>
<keyword evidence="5" id="KW-1185">Reference proteome</keyword>
<proteinExistence type="predicted"/>
<dbReference type="SUPFAM" id="SSF54060">
    <property type="entry name" value="His-Me finger endonucleases"/>
    <property type="match status" value="1"/>
</dbReference>
<dbReference type="RefSeq" id="WP_188749822.1">
    <property type="nucleotide sequence ID" value="NZ_BMIK01000004.1"/>
</dbReference>
<feature type="domain" description="Nuclease-associated modular DNA-binding 1" evidence="2">
    <location>
        <begin position="256"/>
        <end position="287"/>
    </location>
</feature>
<evidence type="ECO:0000259" key="3">
    <source>
        <dbReference type="Pfam" id="PF07463"/>
    </source>
</evidence>
<dbReference type="InterPro" id="IPR044925">
    <property type="entry name" value="His-Me_finger_sf"/>
</dbReference>
<protein>
    <recommendedName>
        <fullName evidence="6">NUMOD1 domain-containing protein</fullName>
    </recommendedName>
</protein>
<comment type="caution">
    <text evidence="4">The sequence shown here is derived from an EMBL/GenBank/DDBJ whole genome shotgun (WGS) entry which is preliminary data.</text>
</comment>
<feature type="domain" description="Nuclease-associated modular DNA-binding 1" evidence="2">
    <location>
        <begin position="335"/>
        <end position="368"/>
    </location>
</feature>